<protein>
    <submittedName>
        <fullName evidence="2">RNA exonuclease</fullName>
    </submittedName>
</protein>
<dbReference type="Pfam" id="PF03372">
    <property type="entry name" value="Exo_endo_phos"/>
    <property type="match status" value="1"/>
</dbReference>
<dbReference type="GO" id="GO:0000175">
    <property type="term" value="F:3'-5'-RNA exonuclease activity"/>
    <property type="evidence" value="ECO:0007669"/>
    <property type="project" value="TreeGrafter"/>
</dbReference>
<sequence length="318" mass="36354">MGNTVQNMTAPVELKIMTYNIRNSGMKEKKKEYEWGYRREGLIEVIKKHNPDILGMQEVLDDQMKFLIQRLGADYTPVGVPREYDPRTKKYSSEYSCIFFNNKRFEMLNNGTFWLSDTPDTPSNVPAWGAACVRICTWVLMKERTSGKIVAHFNTHWDHVSSQARLNSSTLMRTRMLDALKKLKQEGVADPLLSVSGDFNTEPNNPELLSMLKPLVDEETGIKLQLDYTKLSAKVRKGPNGTYTDFDLSENSLIDYIFVQDGYSTEKSWNVDSYEVDDQLLPGTNFVPSDHRPIVVSITNGHLTCTEQEDYVVVNNKI</sequence>
<keyword evidence="3" id="KW-1185">Reference proteome</keyword>
<feature type="domain" description="Endonuclease/exonuclease/phosphatase" evidence="1">
    <location>
        <begin position="17"/>
        <end position="291"/>
    </location>
</feature>
<dbReference type="InterPro" id="IPR005135">
    <property type="entry name" value="Endo/exonuclease/phosphatase"/>
</dbReference>
<dbReference type="Gene3D" id="3.60.10.10">
    <property type="entry name" value="Endonuclease/exonuclease/phosphatase"/>
    <property type="match status" value="1"/>
</dbReference>
<dbReference type="InterPro" id="IPR036691">
    <property type="entry name" value="Endo/exonu/phosph_ase_sf"/>
</dbReference>
<dbReference type="AlphaFoldDB" id="A0AAW2ZAM1"/>
<proteinExistence type="predicted"/>
<dbReference type="PANTHER" id="PTHR12121">
    <property type="entry name" value="CARBON CATABOLITE REPRESSOR PROTEIN 4"/>
    <property type="match status" value="1"/>
</dbReference>
<dbReference type="SUPFAM" id="SSF56219">
    <property type="entry name" value="DNase I-like"/>
    <property type="match status" value="1"/>
</dbReference>
<name>A0AAW2ZAM1_9EUKA</name>
<dbReference type="PANTHER" id="PTHR12121:SF36">
    <property type="entry name" value="ENDONUCLEASE_EXONUCLEASE_PHOSPHATASE DOMAIN-CONTAINING PROTEIN"/>
    <property type="match status" value="1"/>
</dbReference>
<gene>
    <name evidence="2" type="ORF">AKO1_000394</name>
</gene>
<keyword evidence="2" id="KW-0269">Exonuclease</keyword>
<accession>A0AAW2ZAM1</accession>
<dbReference type="CDD" id="cd09083">
    <property type="entry name" value="EEP-1"/>
    <property type="match status" value="1"/>
</dbReference>
<dbReference type="EMBL" id="JAOPGA020001216">
    <property type="protein sequence ID" value="KAL0486319.1"/>
    <property type="molecule type" value="Genomic_DNA"/>
</dbReference>
<dbReference type="InterPro" id="IPR050410">
    <property type="entry name" value="CCR4/nocturin_mRNA_transcr"/>
</dbReference>
<comment type="caution">
    <text evidence="2">The sequence shown here is derived from an EMBL/GenBank/DDBJ whole genome shotgun (WGS) entry which is preliminary data.</text>
</comment>
<dbReference type="Proteomes" id="UP001431209">
    <property type="component" value="Unassembled WGS sequence"/>
</dbReference>
<organism evidence="2 3">
    <name type="scientific">Acrasis kona</name>
    <dbReference type="NCBI Taxonomy" id="1008807"/>
    <lineage>
        <taxon>Eukaryota</taxon>
        <taxon>Discoba</taxon>
        <taxon>Heterolobosea</taxon>
        <taxon>Tetramitia</taxon>
        <taxon>Eutetramitia</taxon>
        <taxon>Acrasidae</taxon>
        <taxon>Acrasis</taxon>
    </lineage>
</organism>
<keyword evidence="2" id="KW-0378">Hydrolase</keyword>
<evidence type="ECO:0000259" key="1">
    <source>
        <dbReference type="Pfam" id="PF03372"/>
    </source>
</evidence>
<evidence type="ECO:0000313" key="3">
    <source>
        <dbReference type="Proteomes" id="UP001431209"/>
    </source>
</evidence>
<keyword evidence="2" id="KW-0540">Nuclease</keyword>
<evidence type="ECO:0000313" key="2">
    <source>
        <dbReference type="EMBL" id="KAL0486319.1"/>
    </source>
</evidence>
<reference evidence="2 3" key="1">
    <citation type="submission" date="2024-03" db="EMBL/GenBank/DDBJ databases">
        <title>The Acrasis kona genome and developmental transcriptomes reveal deep origins of eukaryotic multicellular pathways.</title>
        <authorList>
            <person name="Sheikh S."/>
            <person name="Fu C.-J."/>
            <person name="Brown M.W."/>
            <person name="Baldauf S.L."/>
        </authorList>
    </citation>
    <scope>NUCLEOTIDE SEQUENCE [LARGE SCALE GENOMIC DNA]</scope>
    <source>
        <strain evidence="2 3">ATCC MYA-3509</strain>
    </source>
</reference>